<reference evidence="1 2" key="1">
    <citation type="journal article" date="2007" name="J. Bacteriol.">
        <title>Whole-genome analysis of the methyl tert-butyl ether-degrading beta-proteobacterium Methylibium petroleiphilum PM1.</title>
        <authorList>
            <person name="Kane S.R."/>
            <person name="Chakicherla A.Y."/>
            <person name="Chain P.S.G."/>
            <person name="Schmidt R."/>
            <person name="Shin M.W."/>
            <person name="Legler T.C."/>
            <person name="Scow K.M."/>
            <person name="Larimer F.W."/>
            <person name="Lucas S.M."/>
            <person name="Richardson P.M."/>
            <person name="Hristova K.R."/>
        </authorList>
    </citation>
    <scope>NUCLEOTIDE SEQUENCE [LARGE SCALE GENOMIC DNA]</scope>
    <source>
        <strain evidence="2">ATCC BAA-1232 / LMG 22953 / PM1</strain>
        <plasmid evidence="1 2">RPME01</plasmid>
    </source>
</reference>
<dbReference type="InterPro" id="IPR050696">
    <property type="entry name" value="FtsA/MreB"/>
</dbReference>
<dbReference type="SUPFAM" id="SSF53067">
    <property type="entry name" value="Actin-like ATPase domain"/>
    <property type="match status" value="2"/>
</dbReference>
<name>A2SNY2_METPP</name>
<geneLocation type="plasmid" evidence="1 2">
    <name>RPME01</name>
</geneLocation>
<gene>
    <name evidence="1" type="ordered locus">Mpe_B0499</name>
</gene>
<dbReference type="HOGENOM" id="CLU_088869_0_0_4"/>
<dbReference type="DNASU" id="4787527"/>
<dbReference type="SMR" id="A2SNY2"/>
<protein>
    <submittedName>
        <fullName evidence="1">Ethanolamine utilization protein EutJ</fullName>
    </submittedName>
</protein>
<organism evidence="1 2">
    <name type="scientific">Methylibium petroleiphilum (strain ATCC BAA-1232 / LMG 22953 / PM1)</name>
    <dbReference type="NCBI Taxonomy" id="420662"/>
    <lineage>
        <taxon>Bacteria</taxon>
        <taxon>Pseudomonadati</taxon>
        <taxon>Pseudomonadota</taxon>
        <taxon>Betaproteobacteria</taxon>
        <taxon>Burkholderiales</taxon>
        <taxon>Sphaerotilaceae</taxon>
        <taxon>Methylibium</taxon>
    </lineage>
</organism>
<dbReference type="NCBIfam" id="NF011660">
    <property type="entry name" value="PRK15080.1"/>
    <property type="match status" value="1"/>
</dbReference>
<dbReference type="Proteomes" id="UP000000366">
    <property type="component" value="Plasmid RPME01"/>
</dbReference>
<dbReference type="NCBIfam" id="TIGR02529">
    <property type="entry name" value="EutJ"/>
    <property type="match status" value="1"/>
</dbReference>
<dbReference type="AlphaFoldDB" id="A2SNY2"/>
<proteinExistence type="predicted"/>
<accession>A2SNY2</accession>
<dbReference type="EMBL" id="CP000556">
    <property type="protein sequence ID" value="ABM97271.1"/>
    <property type="molecule type" value="Genomic_DNA"/>
</dbReference>
<dbReference type="PANTHER" id="PTHR32432:SF3">
    <property type="entry name" value="ETHANOLAMINE UTILIZATION PROTEIN EUTJ"/>
    <property type="match status" value="1"/>
</dbReference>
<dbReference type="InterPro" id="IPR043129">
    <property type="entry name" value="ATPase_NBD"/>
</dbReference>
<dbReference type="PANTHER" id="PTHR32432">
    <property type="entry name" value="CELL DIVISION PROTEIN FTSA-RELATED"/>
    <property type="match status" value="1"/>
</dbReference>
<dbReference type="Gene3D" id="3.30.420.40">
    <property type="match status" value="2"/>
</dbReference>
<keyword evidence="1" id="KW-0614">Plasmid</keyword>
<dbReference type="Pfam" id="PF14450">
    <property type="entry name" value="FtsA"/>
    <property type="match status" value="1"/>
</dbReference>
<dbReference type="InterPro" id="IPR013366">
    <property type="entry name" value="EutJ"/>
</dbReference>
<evidence type="ECO:0000313" key="2">
    <source>
        <dbReference type="Proteomes" id="UP000000366"/>
    </source>
</evidence>
<sequence>MLMRTQTDTGLARVQRFLDGAAARLREPSTPQVPLRFGVDLGTATVVIAAVDAQGEPVYWDFISAQVVRDGVVVDFHGAVQAVRQLKASSEAALGMEIEAAATAHPPAVPVSDCRACAFVLQQAGIDCRSLVDEVTAANAILQVKDGAVVDVGGGSTGVGVFRGGELATLSDFAGGGHHLDLILAGALKLPVEVAEVHKREHGAEVMQLLRPGIERVAESVRRQCAGQDPGTVYLAGGALQIPGADAVIARYLGWKVQGYEHAELITPFGIALS</sequence>
<dbReference type="eggNOG" id="COG4820">
    <property type="taxonomic scope" value="Bacteria"/>
</dbReference>
<keyword evidence="2" id="KW-1185">Reference proteome</keyword>
<dbReference type="KEGG" id="mpt:Mpe_B0499"/>
<evidence type="ECO:0000313" key="1">
    <source>
        <dbReference type="EMBL" id="ABM97271.1"/>
    </source>
</evidence>